<gene>
    <name evidence="2" type="ORF">NCTC13316_02757</name>
</gene>
<evidence type="ECO:0000313" key="3">
    <source>
        <dbReference type="Proteomes" id="UP000254794"/>
    </source>
</evidence>
<dbReference type="AlphaFoldDB" id="A0A378JMP8"/>
<dbReference type="RefSeq" id="WP_160116217.1">
    <property type="nucleotide sequence ID" value="NZ_CAAAHP010000003.1"/>
</dbReference>
<feature type="compositionally biased region" description="Basic and acidic residues" evidence="1">
    <location>
        <begin position="1"/>
        <end position="12"/>
    </location>
</feature>
<keyword evidence="3" id="KW-1185">Reference proteome</keyword>
<accession>A0A378JMP8</accession>
<proteinExistence type="predicted"/>
<name>A0A378JMP8_9GAMM</name>
<feature type="region of interest" description="Disordered" evidence="1">
    <location>
        <begin position="1"/>
        <end position="20"/>
    </location>
</feature>
<dbReference type="EMBL" id="UGOD01000001">
    <property type="protein sequence ID" value="STX52636.1"/>
    <property type="molecule type" value="Genomic_DNA"/>
</dbReference>
<organism evidence="2 3">
    <name type="scientific">Legionella busanensis</name>
    <dbReference type="NCBI Taxonomy" id="190655"/>
    <lineage>
        <taxon>Bacteria</taxon>
        <taxon>Pseudomonadati</taxon>
        <taxon>Pseudomonadota</taxon>
        <taxon>Gammaproteobacteria</taxon>
        <taxon>Legionellales</taxon>
        <taxon>Legionellaceae</taxon>
        <taxon>Legionella</taxon>
    </lineage>
</organism>
<protein>
    <submittedName>
        <fullName evidence="2">Uncharacterized protein</fullName>
    </submittedName>
</protein>
<reference evidence="2 3" key="1">
    <citation type="submission" date="2018-06" db="EMBL/GenBank/DDBJ databases">
        <authorList>
            <consortium name="Pathogen Informatics"/>
            <person name="Doyle S."/>
        </authorList>
    </citation>
    <scope>NUCLEOTIDE SEQUENCE [LARGE SCALE GENOMIC DNA]</scope>
    <source>
        <strain evidence="2 3">NCTC13316</strain>
    </source>
</reference>
<evidence type="ECO:0000313" key="2">
    <source>
        <dbReference type="EMBL" id="STX52636.1"/>
    </source>
</evidence>
<dbReference type="Proteomes" id="UP000254794">
    <property type="component" value="Unassembled WGS sequence"/>
</dbReference>
<sequence length="57" mass="6614">MKLDNQEKDKNSQNRFFKNLPNNLLQTSLPTMRNIIIVDKDEELSQQEEPSQSVGPI</sequence>
<evidence type="ECO:0000256" key="1">
    <source>
        <dbReference type="SAM" id="MobiDB-lite"/>
    </source>
</evidence>